<evidence type="ECO:0000313" key="2">
    <source>
        <dbReference type="EMBL" id="ARU61592.1"/>
    </source>
</evidence>
<dbReference type="Pfam" id="PF09819">
    <property type="entry name" value="ABC_cobalt"/>
    <property type="match status" value="1"/>
</dbReference>
<keyword evidence="1" id="KW-0472">Membrane</keyword>
<accession>A0A1Y0IM06</accession>
<keyword evidence="1" id="KW-0812">Transmembrane</keyword>
<feature type="transmembrane region" description="Helical" evidence="1">
    <location>
        <begin position="147"/>
        <end position="170"/>
    </location>
</feature>
<organism evidence="2 3">
    <name type="scientific">Tumebacillus avium</name>
    <dbReference type="NCBI Taxonomy" id="1903704"/>
    <lineage>
        <taxon>Bacteria</taxon>
        <taxon>Bacillati</taxon>
        <taxon>Bacillota</taxon>
        <taxon>Bacilli</taxon>
        <taxon>Bacillales</taxon>
        <taxon>Alicyclobacillaceae</taxon>
        <taxon>Tumebacillus</taxon>
    </lineage>
</organism>
<dbReference type="RefSeq" id="WP_087456971.1">
    <property type="nucleotide sequence ID" value="NZ_CP021434.1"/>
</dbReference>
<dbReference type="KEGG" id="tum:CBW65_11655"/>
<dbReference type="InterPro" id="IPR017195">
    <property type="entry name" value="ABC_thiamin-permease_prd"/>
</dbReference>
<gene>
    <name evidence="2" type="ORF">CBW65_11655</name>
</gene>
<dbReference type="EMBL" id="CP021434">
    <property type="protein sequence ID" value="ARU61592.1"/>
    <property type="molecule type" value="Genomic_DNA"/>
</dbReference>
<evidence type="ECO:0000313" key="3">
    <source>
        <dbReference type="Proteomes" id="UP000195437"/>
    </source>
</evidence>
<keyword evidence="1" id="KW-1133">Transmembrane helix</keyword>
<protein>
    <recommendedName>
        <fullName evidence="4">Thiamine ABC transporter permease</fullName>
    </recommendedName>
</protein>
<evidence type="ECO:0008006" key="4">
    <source>
        <dbReference type="Google" id="ProtNLM"/>
    </source>
</evidence>
<feature type="transmembrane region" description="Helical" evidence="1">
    <location>
        <begin position="38"/>
        <end position="60"/>
    </location>
</feature>
<dbReference type="AlphaFoldDB" id="A0A1Y0IM06"/>
<feature type="transmembrane region" description="Helical" evidence="1">
    <location>
        <begin position="12"/>
        <end position="32"/>
    </location>
</feature>
<evidence type="ECO:0000256" key="1">
    <source>
        <dbReference type="SAM" id="Phobius"/>
    </source>
</evidence>
<proteinExistence type="predicted"/>
<sequence>MKNSYVVNFREIMMTVILAVLCGFIYIAWAPLYGVADAIYPGAGEVVYGTWFIAGVLAAYIVQKPGVALIAEVAAASGEFIMGGPYGLSTLLYGVAQGAATELVFALLRYRTFNVSTLMLGGAAAALASLGYDALTGGLAELTTGPMIAKIAIRTISGAILGGLLAKIIVDALAKTGALNNYAIIRKKMEKPF</sequence>
<keyword evidence="3" id="KW-1185">Reference proteome</keyword>
<dbReference type="PIRSF" id="PIRSF037394">
    <property type="entry name" value="ABC_thiamine-permease_YkoE_prd"/>
    <property type="match status" value="1"/>
</dbReference>
<name>A0A1Y0IM06_9BACL</name>
<reference evidence="3" key="1">
    <citation type="submission" date="2017-05" db="EMBL/GenBank/DDBJ databases">
        <authorList>
            <person name="Sung H."/>
        </authorList>
    </citation>
    <scope>NUCLEOTIDE SEQUENCE [LARGE SCALE GENOMIC DNA]</scope>
    <source>
        <strain evidence="3">AR23208</strain>
    </source>
</reference>
<dbReference type="Proteomes" id="UP000195437">
    <property type="component" value="Chromosome"/>
</dbReference>
<feature type="transmembrane region" description="Helical" evidence="1">
    <location>
        <begin position="115"/>
        <end position="135"/>
    </location>
</feature>
<dbReference type="OrthoDB" id="8017424at2"/>